<keyword evidence="6" id="KW-0325">Glycoprotein</keyword>
<keyword evidence="8" id="KW-1185">Reference proteome</keyword>
<sequence>MNLLNYIFQNIFIKIFLLILFCFNVLAQDNGEKDLITGRLPLQDFELNFKHYSGYLQVSKTKFLHYVLTKSQNNPEKAPLVLWLNGGPPCSSLLGLFIELGPYLLAQDGSKLIKNPSTWNNNANMLYLESPAGVGYSYSTDGNITSSDDETAKYNYEALKQFFNKFPTFKGRPTVISGESYAGMYLPMLANLIIDGQKTFPINFKANSIINSILNGPLDPYDIYGNCRQIPSKTSTRNNLKVVSKDEGFDQPIVPCVNFREVLHIPTNLSTKWQECSDDKKYSQQYG</sequence>
<evidence type="ECO:0000256" key="7">
    <source>
        <dbReference type="RuleBase" id="RU361156"/>
    </source>
</evidence>
<dbReference type="Pfam" id="PF00450">
    <property type="entry name" value="Peptidase_S10"/>
    <property type="match status" value="1"/>
</dbReference>
<protein>
    <recommendedName>
        <fullName evidence="7">Carboxypeptidase</fullName>
        <ecNumber evidence="7">3.4.16.-</ecNumber>
    </recommendedName>
</protein>
<dbReference type="InterPro" id="IPR001563">
    <property type="entry name" value="Peptidase_S10"/>
</dbReference>
<dbReference type="PANTHER" id="PTHR11802">
    <property type="entry name" value="SERINE PROTEASE FAMILY S10 SERINE CARBOXYPEPTIDASE"/>
    <property type="match status" value="1"/>
</dbReference>
<evidence type="ECO:0000256" key="2">
    <source>
        <dbReference type="ARBA" id="ARBA00022645"/>
    </source>
</evidence>
<proteinExistence type="inferred from homology"/>
<reference evidence="9" key="1">
    <citation type="submission" date="2016-11" db="UniProtKB">
        <authorList>
            <consortium name="WormBaseParasite"/>
        </authorList>
    </citation>
    <scope>IDENTIFICATION</scope>
</reference>
<evidence type="ECO:0000256" key="3">
    <source>
        <dbReference type="ARBA" id="ARBA00022670"/>
    </source>
</evidence>
<dbReference type="EC" id="3.4.16.-" evidence="7"/>
<evidence type="ECO:0000313" key="9">
    <source>
        <dbReference type="WBParaSite" id="MhA1_Contig65.frz3.gene10"/>
    </source>
</evidence>
<dbReference type="Proteomes" id="UP000095281">
    <property type="component" value="Unplaced"/>
</dbReference>
<dbReference type="SUPFAM" id="SSF53474">
    <property type="entry name" value="alpha/beta-Hydrolases"/>
    <property type="match status" value="1"/>
</dbReference>
<dbReference type="GO" id="GO:0004185">
    <property type="term" value="F:serine-type carboxypeptidase activity"/>
    <property type="evidence" value="ECO:0007669"/>
    <property type="project" value="UniProtKB-UniRule"/>
</dbReference>
<dbReference type="InterPro" id="IPR029058">
    <property type="entry name" value="AB_hydrolase_fold"/>
</dbReference>
<evidence type="ECO:0000256" key="5">
    <source>
        <dbReference type="ARBA" id="ARBA00022801"/>
    </source>
</evidence>
<comment type="similarity">
    <text evidence="1 7">Belongs to the peptidase S10 family.</text>
</comment>
<keyword evidence="2 7" id="KW-0121">Carboxypeptidase</keyword>
<dbReference type="Gene3D" id="3.40.50.1820">
    <property type="entry name" value="alpha/beta hydrolase"/>
    <property type="match status" value="1"/>
</dbReference>
<evidence type="ECO:0000313" key="8">
    <source>
        <dbReference type="Proteomes" id="UP000095281"/>
    </source>
</evidence>
<organism evidence="8 9">
    <name type="scientific">Meloidogyne hapla</name>
    <name type="common">Root-knot nematode worm</name>
    <dbReference type="NCBI Taxonomy" id="6305"/>
    <lineage>
        <taxon>Eukaryota</taxon>
        <taxon>Metazoa</taxon>
        <taxon>Ecdysozoa</taxon>
        <taxon>Nematoda</taxon>
        <taxon>Chromadorea</taxon>
        <taxon>Rhabditida</taxon>
        <taxon>Tylenchina</taxon>
        <taxon>Tylenchomorpha</taxon>
        <taxon>Tylenchoidea</taxon>
        <taxon>Meloidogynidae</taxon>
        <taxon>Meloidogyninae</taxon>
        <taxon>Meloidogyne</taxon>
    </lineage>
</organism>
<dbReference type="PANTHER" id="PTHR11802:SF3">
    <property type="entry name" value="RETINOID-INDUCIBLE SERINE CARBOXYPEPTIDASE"/>
    <property type="match status" value="1"/>
</dbReference>
<evidence type="ECO:0000256" key="6">
    <source>
        <dbReference type="ARBA" id="ARBA00023180"/>
    </source>
</evidence>
<evidence type="ECO:0000256" key="4">
    <source>
        <dbReference type="ARBA" id="ARBA00022729"/>
    </source>
</evidence>
<keyword evidence="3 7" id="KW-0645">Protease</keyword>
<keyword evidence="4 7" id="KW-0732">Signal</keyword>
<accession>A0A1I8BUJ1</accession>
<dbReference type="PROSITE" id="PS00131">
    <property type="entry name" value="CARBOXYPEPT_SER_SER"/>
    <property type="match status" value="1"/>
</dbReference>
<keyword evidence="5 7" id="KW-0378">Hydrolase</keyword>
<name>A0A1I8BUJ1_MELHA</name>
<dbReference type="WBParaSite" id="MhA1_Contig65.frz3.gene10">
    <property type="protein sequence ID" value="MhA1_Contig65.frz3.gene10"/>
    <property type="gene ID" value="MhA1_Contig65.frz3.gene10"/>
</dbReference>
<dbReference type="PRINTS" id="PR00724">
    <property type="entry name" value="CRBOXYPTASEC"/>
</dbReference>
<evidence type="ECO:0000256" key="1">
    <source>
        <dbReference type="ARBA" id="ARBA00009431"/>
    </source>
</evidence>
<feature type="signal peptide" evidence="7">
    <location>
        <begin position="1"/>
        <end position="27"/>
    </location>
</feature>
<dbReference type="GO" id="GO:0006508">
    <property type="term" value="P:proteolysis"/>
    <property type="evidence" value="ECO:0007669"/>
    <property type="project" value="UniProtKB-KW"/>
</dbReference>
<dbReference type="OMA" id="WHKFANT"/>
<dbReference type="InterPro" id="IPR018202">
    <property type="entry name" value="Ser_caboxypep_ser_AS"/>
</dbReference>
<dbReference type="AlphaFoldDB" id="A0A1I8BUJ1"/>
<feature type="chain" id="PRO_5009030055" description="Carboxypeptidase" evidence="7">
    <location>
        <begin position="28"/>
        <end position="287"/>
    </location>
</feature>